<comment type="caution">
    <text evidence="1">The sequence shown here is derived from an EMBL/GenBank/DDBJ whole genome shotgun (WGS) entry which is preliminary data.</text>
</comment>
<reference evidence="1 2" key="1">
    <citation type="submission" date="2024-07" db="EMBL/GenBank/DDBJ databases">
        <title>Section-level genome sequencing and comparative genomics of Aspergillus sections Usti and Cavernicolus.</title>
        <authorList>
            <consortium name="Lawrence Berkeley National Laboratory"/>
            <person name="Nybo J.L."/>
            <person name="Vesth T.C."/>
            <person name="Theobald S."/>
            <person name="Frisvad J.C."/>
            <person name="Larsen T.O."/>
            <person name="Kjaerboelling I."/>
            <person name="Rothschild-Mancinelli K."/>
            <person name="Lyhne E.K."/>
            <person name="Kogle M.E."/>
            <person name="Barry K."/>
            <person name="Clum A."/>
            <person name="Na H."/>
            <person name="Ledsgaard L."/>
            <person name="Lin J."/>
            <person name="Lipzen A."/>
            <person name="Kuo A."/>
            <person name="Riley R."/>
            <person name="Mondo S."/>
            <person name="Labutti K."/>
            <person name="Haridas S."/>
            <person name="Pangalinan J."/>
            <person name="Salamov A.A."/>
            <person name="Simmons B.A."/>
            <person name="Magnuson J.K."/>
            <person name="Chen J."/>
            <person name="Drula E."/>
            <person name="Henrissat B."/>
            <person name="Wiebenga A."/>
            <person name="Lubbers R.J."/>
            <person name="Gomes A.C."/>
            <person name="Makela M.R."/>
            <person name="Stajich J."/>
            <person name="Grigoriev I.V."/>
            <person name="Mortensen U.H."/>
            <person name="De Vries R.P."/>
            <person name="Baker S.E."/>
            <person name="Andersen M.R."/>
        </authorList>
    </citation>
    <scope>NUCLEOTIDE SEQUENCE [LARGE SCALE GENOMIC DNA]</scope>
    <source>
        <strain evidence="1 2">CBS 209.92</strain>
    </source>
</reference>
<proteinExistence type="predicted"/>
<accession>A0ABR4G0I8</accession>
<gene>
    <name evidence="1" type="ORF">BJX66DRAFT_307634</name>
</gene>
<sequence length="149" mass="17324">MSTSYCLEYEHYQGALFICTERDWRDGEQSLQCVQFNSPDLPKGYHPWHEANTSDMEDQDPEVQPTQHIKDTHEEASITQKDVLNKDALNISSITRDSWPINEQSPAFDAERMSYTVGGRMEEAYRWSGLREAQAVWKKASKLGWMTWC</sequence>
<organism evidence="1 2">
    <name type="scientific">Aspergillus keveii</name>
    <dbReference type="NCBI Taxonomy" id="714993"/>
    <lineage>
        <taxon>Eukaryota</taxon>
        <taxon>Fungi</taxon>
        <taxon>Dikarya</taxon>
        <taxon>Ascomycota</taxon>
        <taxon>Pezizomycotina</taxon>
        <taxon>Eurotiomycetes</taxon>
        <taxon>Eurotiomycetidae</taxon>
        <taxon>Eurotiales</taxon>
        <taxon>Aspergillaceae</taxon>
        <taxon>Aspergillus</taxon>
        <taxon>Aspergillus subgen. Nidulantes</taxon>
    </lineage>
</organism>
<name>A0ABR4G0I8_9EURO</name>
<evidence type="ECO:0000313" key="2">
    <source>
        <dbReference type="Proteomes" id="UP001610563"/>
    </source>
</evidence>
<dbReference type="EMBL" id="JBFTWV010000070">
    <property type="protein sequence ID" value="KAL2789019.1"/>
    <property type="molecule type" value="Genomic_DNA"/>
</dbReference>
<dbReference type="Proteomes" id="UP001610563">
    <property type="component" value="Unassembled WGS sequence"/>
</dbReference>
<evidence type="ECO:0000313" key="1">
    <source>
        <dbReference type="EMBL" id="KAL2789019.1"/>
    </source>
</evidence>
<keyword evidence="2" id="KW-1185">Reference proteome</keyword>
<protein>
    <submittedName>
        <fullName evidence="1">Uncharacterized protein</fullName>
    </submittedName>
</protein>